<gene>
    <name evidence="2" type="ORF">EYF80_015668</name>
</gene>
<name>A0A4Z2I7K2_9TELE</name>
<organism evidence="2 3">
    <name type="scientific">Liparis tanakae</name>
    <name type="common">Tanaka's snailfish</name>
    <dbReference type="NCBI Taxonomy" id="230148"/>
    <lineage>
        <taxon>Eukaryota</taxon>
        <taxon>Metazoa</taxon>
        <taxon>Chordata</taxon>
        <taxon>Craniata</taxon>
        <taxon>Vertebrata</taxon>
        <taxon>Euteleostomi</taxon>
        <taxon>Actinopterygii</taxon>
        <taxon>Neopterygii</taxon>
        <taxon>Teleostei</taxon>
        <taxon>Neoteleostei</taxon>
        <taxon>Acanthomorphata</taxon>
        <taxon>Eupercaria</taxon>
        <taxon>Perciformes</taxon>
        <taxon>Cottioidei</taxon>
        <taxon>Cottales</taxon>
        <taxon>Liparidae</taxon>
        <taxon>Liparis</taxon>
    </lineage>
</organism>
<dbReference type="Proteomes" id="UP000314294">
    <property type="component" value="Unassembled WGS sequence"/>
</dbReference>
<dbReference type="EMBL" id="SRLO01000118">
    <property type="protein sequence ID" value="TNN74027.1"/>
    <property type="molecule type" value="Genomic_DNA"/>
</dbReference>
<keyword evidence="3" id="KW-1185">Reference proteome</keyword>
<reference evidence="2 3" key="1">
    <citation type="submission" date="2019-03" db="EMBL/GenBank/DDBJ databases">
        <title>First draft genome of Liparis tanakae, snailfish: a comprehensive survey of snailfish specific genes.</title>
        <authorList>
            <person name="Kim W."/>
            <person name="Song I."/>
            <person name="Jeong J.-H."/>
            <person name="Kim D."/>
            <person name="Kim S."/>
            <person name="Ryu S."/>
            <person name="Song J.Y."/>
            <person name="Lee S.K."/>
        </authorList>
    </citation>
    <scope>NUCLEOTIDE SEQUENCE [LARGE SCALE GENOMIC DNA]</scope>
    <source>
        <tissue evidence="2">Muscle</tissue>
    </source>
</reference>
<comment type="caution">
    <text evidence="2">The sequence shown here is derived from an EMBL/GenBank/DDBJ whole genome shotgun (WGS) entry which is preliminary data.</text>
</comment>
<evidence type="ECO:0000256" key="1">
    <source>
        <dbReference type="SAM" id="MobiDB-lite"/>
    </source>
</evidence>
<evidence type="ECO:0000313" key="2">
    <source>
        <dbReference type="EMBL" id="TNN74027.1"/>
    </source>
</evidence>
<dbReference type="AlphaFoldDB" id="A0A4Z2I7K2"/>
<protein>
    <submittedName>
        <fullName evidence="2">Uncharacterized protein</fullName>
    </submittedName>
</protein>
<feature type="region of interest" description="Disordered" evidence="1">
    <location>
        <begin position="1"/>
        <end position="61"/>
    </location>
</feature>
<proteinExistence type="predicted"/>
<sequence length="61" mass="6789">MNRLEVFSEEPSRATAPADPRMGDTRSVSRPRWKRNRGCSATAARSEPRCVEPGGKTTRLT</sequence>
<evidence type="ECO:0000313" key="3">
    <source>
        <dbReference type="Proteomes" id="UP000314294"/>
    </source>
</evidence>
<accession>A0A4Z2I7K2</accession>